<evidence type="ECO:0000256" key="3">
    <source>
        <dbReference type="ARBA" id="ARBA00022842"/>
    </source>
</evidence>
<keyword evidence="2" id="KW-0378">Hydrolase</keyword>
<dbReference type="Gene3D" id="1.20.1440.100">
    <property type="entry name" value="SG protein - dephosphorylation function"/>
    <property type="match status" value="1"/>
</dbReference>
<evidence type="ECO:0000256" key="2">
    <source>
        <dbReference type="ARBA" id="ARBA00022801"/>
    </source>
</evidence>
<dbReference type="GO" id="GO:0046872">
    <property type="term" value="F:metal ion binding"/>
    <property type="evidence" value="ECO:0007669"/>
    <property type="project" value="UniProtKB-KW"/>
</dbReference>
<dbReference type="PANTHER" id="PTHR43344">
    <property type="entry name" value="PHOSPHOSERINE PHOSPHATASE"/>
    <property type="match status" value="1"/>
</dbReference>
<dbReference type="InterPro" id="IPR050582">
    <property type="entry name" value="HAD-like_SerB"/>
</dbReference>
<reference evidence="4" key="1">
    <citation type="submission" date="2020-05" db="EMBL/GenBank/DDBJ databases">
        <authorList>
            <person name="Chiriac C."/>
            <person name="Salcher M."/>
            <person name="Ghai R."/>
            <person name="Kavagutti S V."/>
        </authorList>
    </citation>
    <scope>NUCLEOTIDE SEQUENCE</scope>
</reference>
<accession>A0A6J7QJ47</accession>
<proteinExistence type="predicted"/>
<gene>
    <name evidence="4" type="ORF">UFOPK4098_00674</name>
</gene>
<dbReference type="NCBIfam" id="TIGR01488">
    <property type="entry name" value="HAD-SF-IB"/>
    <property type="match status" value="1"/>
</dbReference>
<dbReference type="InterPro" id="IPR006385">
    <property type="entry name" value="HAD_hydro_SerB1"/>
</dbReference>
<evidence type="ECO:0000313" key="4">
    <source>
        <dbReference type="EMBL" id="CAB5017718.1"/>
    </source>
</evidence>
<evidence type="ECO:0000256" key="1">
    <source>
        <dbReference type="ARBA" id="ARBA00022723"/>
    </source>
</evidence>
<sequence>MSDELASSWVAQAGSNASVQSANTVAAFDFDGTLTVRDTVWPFISLLVPKRTVLKSFAADFVRNAKAVVKRDRDFLKLNVLAKSLVGMPVEKVNNIAEKYAEHVLRHWMRSDTCARLRWHQKEGHTVVLVSASFENYLGPIASKIGVSHVLATRLKVLENSTGVEILSGNLFDENCRGVEKVQRFREWAASQPGSVFRYAYGDSSGDQELLQASGAPIWVKHETLHPAP</sequence>
<dbReference type="NCBIfam" id="TIGR01490">
    <property type="entry name" value="HAD-SF-IB-hyp1"/>
    <property type="match status" value="1"/>
</dbReference>
<keyword evidence="3" id="KW-0460">Magnesium</keyword>
<organism evidence="4">
    <name type="scientific">freshwater metagenome</name>
    <dbReference type="NCBI Taxonomy" id="449393"/>
    <lineage>
        <taxon>unclassified sequences</taxon>
        <taxon>metagenomes</taxon>
        <taxon>ecological metagenomes</taxon>
    </lineage>
</organism>
<name>A0A6J7QJ47_9ZZZZ</name>
<protein>
    <submittedName>
        <fullName evidence="4">Unannotated protein</fullName>
    </submittedName>
</protein>
<dbReference type="SUPFAM" id="SSF56784">
    <property type="entry name" value="HAD-like"/>
    <property type="match status" value="1"/>
</dbReference>
<dbReference type="AlphaFoldDB" id="A0A6J7QJ47"/>
<dbReference type="InterPro" id="IPR036412">
    <property type="entry name" value="HAD-like_sf"/>
</dbReference>
<dbReference type="GO" id="GO:0016787">
    <property type="term" value="F:hydrolase activity"/>
    <property type="evidence" value="ECO:0007669"/>
    <property type="project" value="UniProtKB-KW"/>
</dbReference>
<dbReference type="Gene3D" id="3.40.50.1000">
    <property type="entry name" value="HAD superfamily/HAD-like"/>
    <property type="match status" value="1"/>
</dbReference>
<dbReference type="PANTHER" id="PTHR43344:SF13">
    <property type="entry name" value="PHOSPHATASE RV3661-RELATED"/>
    <property type="match status" value="1"/>
</dbReference>
<keyword evidence="1" id="KW-0479">Metal-binding</keyword>
<dbReference type="Pfam" id="PF12710">
    <property type="entry name" value="HAD"/>
    <property type="match status" value="1"/>
</dbReference>
<dbReference type="EMBL" id="CAFBPN010000026">
    <property type="protein sequence ID" value="CAB5017718.1"/>
    <property type="molecule type" value="Genomic_DNA"/>
</dbReference>
<dbReference type="InterPro" id="IPR023214">
    <property type="entry name" value="HAD_sf"/>
</dbReference>